<accession>A0A7G9W654</accession>
<dbReference type="KEGG" id="acae:HYG86_04960"/>
<dbReference type="RefSeq" id="WP_213167820.1">
    <property type="nucleotide sequence ID" value="NZ_CP058559.1"/>
</dbReference>
<organism evidence="3 4">
    <name type="scientific">Alkalicella caledoniensis</name>
    <dbReference type="NCBI Taxonomy" id="2731377"/>
    <lineage>
        <taxon>Bacteria</taxon>
        <taxon>Bacillati</taxon>
        <taxon>Bacillota</taxon>
        <taxon>Clostridia</taxon>
        <taxon>Eubacteriales</taxon>
        <taxon>Proteinivoracaceae</taxon>
        <taxon>Alkalicella</taxon>
    </lineage>
</organism>
<evidence type="ECO:0000313" key="3">
    <source>
        <dbReference type="EMBL" id="QNO14166.1"/>
    </source>
</evidence>
<proteinExistence type="predicted"/>
<feature type="domain" description="Uncharacterized protein YyaB-like PH" evidence="2">
    <location>
        <begin position="52"/>
        <end position="125"/>
    </location>
</feature>
<dbReference type="AlphaFoldDB" id="A0A7G9W654"/>
<dbReference type="InterPro" id="IPR009589">
    <property type="entry name" value="PH_YyaB-like"/>
</dbReference>
<dbReference type="Pfam" id="PF06713">
    <property type="entry name" value="bPH_4"/>
    <property type="match status" value="1"/>
</dbReference>
<evidence type="ECO:0000313" key="4">
    <source>
        <dbReference type="Proteomes" id="UP000516160"/>
    </source>
</evidence>
<protein>
    <submittedName>
        <fullName evidence="3">PH domain-containing protein</fullName>
    </submittedName>
</protein>
<sequence>MRFNSKKDFWIGLLVWLVIGGGFIGTIFSGQWAIILVMLLTLLFFAWIWFGTYYVITNEILIVRTGPFKWSIKIKEIKTIKKTRSPLSSAALSLDRIEIKYSKYGYTLISPIEVEAFTEELKKINPNIQVKV</sequence>
<feature type="transmembrane region" description="Helical" evidence="1">
    <location>
        <begin position="9"/>
        <end position="28"/>
    </location>
</feature>
<evidence type="ECO:0000256" key="1">
    <source>
        <dbReference type="SAM" id="Phobius"/>
    </source>
</evidence>
<keyword evidence="1" id="KW-1133">Transmembrane helix</keyword>
<feature type="transmembrane region" description="Helical" evidence="1">
    <location>
        <begin position="34"/>
        <end position="56"/>
    </location>
</feature>
<keyword evidence="1" id="KW-0472">Membrane</keyword>
<dbReference type="EMBL" id="CP058559">
    <property type="protein sequence ID" value="QNO14166.1"/>
    <property type="molecule type" value="Genomic_DNA"/>
</dbReference>
<evidence type="ECO:0000259" key="2">
    <source>
        <dbReference type="Pfam" id="PF06713"/>
    </source>
</evidence>
<gene>
    <name evidence="3" type="ORF">HYG86_04960</name>
</gene>
<dbReference type="Proteomes" id="UP000516160">
    <property type="component" value="Chromosome"/>
</dbReference>
<name>A0A7G9W654_ALKCA</name>
<keyword evidence="4" id="KW-1185">Reference proteome</keyword>
<keyword evidence="1" id="KW-0812">Transmembrane</keyword>
<dbReference type="GO" id="GO:0030153">
    <property type="term" value="P:bacteriocin immunity"/>
    <property type="evidence" value="ECO:0007669"/>
    <property type="project" value="InterPro"/>
</dbReference>
<reference evidence="3 4" key="1">
    <citation type="submission" date="2020-07" db="EMBL/GenBank/DDBJ databases">
        <title>Alkalicella. sp. LB2 genome.</title>
        <authorList>
            <person name="Postec A."/>
            <person name="Quemeneur M."/>
        </authorList>
    </citation>
    <scope>NUCLEOTIDE SEQUENCE [LARGE SCALE GENOMIC DNA]</scope>
    <source>
        <strain evidence="3 4">LB2</strain>
    </source>
</reference>